<organism evidence="2 3">
    <name type="scientific">Chlorella vulgaris</name>
    <name type="common">Green alga</name>
    <dbReference type="NCBI Taxonomy" id="3077"/>
    <lineage>
        <taxon>Eukaryota</taxon>
        <taxon>Viridiplantae</taxon>
        <taxon>Chlorophyta</taxon>
        <taxon>core chlorophytes</taxon>
        <taxon>Trebouxiophyceae</taxon>
        <taxon>Chlorellales</taxon>
        <taxon>Chlorellaceae</taxon>
        <taxon>Chlorella clade</taxon>
        <taxon>Chlorella</taxon>
    </lineage>
</organism>
<proteinExistence type="predicted"/>
<feature type="compositionally biased region" description="Basic residues" evidence="1">
    <location>
        <begin position="17"/>
        <end position="30"/>
    </location>
</feature>
<evidence type="ECO:0000313" key="3">
    <source>
        <dbReference type="Proteomes" id="UP001055712"/>
    </source>
</evidence>
<reference evidence="2" key="2">
    <citation type="submission" date="2020-11" db="EMBL/GenBank/DDBJ databases">
        <authorList>
            <person name="Cecchin M."/>
            <person name="Marcolungo L."/>
            <person name="Rossato M."/>
            <person name="Girolomoni L."/>
            <person name="Cosentino E."/>
            <person name="Cuine S."/>
            <person name="Li-Beisson Y."/>
            <person name="Delledonne M."/>
            <person name="Ballottari M."/>
        </authorList>
    </citation>
    <scope>NUCLEOTIDE SEQUENCE</scope>
    <source>
        <strain evidence="2">211/11P</strain>
        <tissue evidence="2">Whole cell</tissue>
    </source>
</reference>
<keyword evidence="3" id="KW-1185">Reference proteome</keyword>
<name>A0A9D4TUA7_CHLVU</name>
<feature type="compositionally biased region" description="Low complexity" evidence="1">
    <location>
        <begin position="176"/>
        <end position="197"/>
    </location>
</feature>
<dbReference type="AlphaFoldDB" id="A0A9D4TUA7"/>
<evidence type="ECO:0000256" key="1">
    <source>
        <dbReference type="SAM" id="MobiDB-lite"/>
    </source>
</evidence>
<evidence type="ECO:0000313" key="2">
    <source>
        <dbReference type="EMBL" id="KAI3434867.1"/>
    </source>
</evidence>
<sequence length="242" mass="25328">MIREGATSRATTGLGQRRSRRNPPRRRRVHADRGPGYHTSTSLHSRRLQQGGSRDCISESIVINNILYIANGYLRALQYALSTGDAAPAAKYIAALTTADLSQGIDLPGDCNFTAATIDAFTVLVDGFSVITGFEDQLGNDVNDIIDWGVQVLAPELTDAVESFIIVCTPLAEATIGTTGTEEETSTTGEQTAEGSGLSSALLGVPDSADPGTTSDGVQAAEVIAGVTDSPVFVGGGERRRA</sequence>
<dbReference type="EMBL" id="SIDB01000003">
    <property type="protein sequence ID" value="KAI3434867.1"/>
    <property type="molecule type" value="Genomic_DNA"/>
</dbReference>
<reference evidence="2" key="1">
    <citation type="journal article" date="2019" name="Plant J.">
        <title>Chlorella vulgaris genome assembly and annotation reveals the molecular basis for metabolic acclimation to high light conditions.</title>
        <authorList>
            <person name="Cecchin M."/>
            <person name="Marcolungo L."/>
            <person name="Rossato M."/>
            <person name="Girolomoni L."/>
            <person name="Cosentino E."/>
            <person name="Cuine S."/>
            <person name="Li-Beisson Y."/>
            <person name="Delledonne M."/>
            <person name="Ballottari M."/>
        </authorList>
    </citation>
    <scope>NUCLEOTIDE SEQUENCE</scope>
    <source>
        <strain evidence="2">211/11P</strain>
    </source>
</reference>
<feature type="region of interest" description="Disordered" evidence="1">
    <location>
        <begin position="176"/>
        <end position="218"/>
    </location>
</feature>
<protein>
    <submittedName>
        <fullName evidence="2">Uncharacterized protein</fullName>
    </submittedName>
</protein>
<accession>A0A9D4TUA7</accession>
<dbReference type="Proteomes" id="UP001055712">
    <property type="component" value="Unassembled WGS sequence"/>
</dbReference>
<gene>
    <name evidence="2" type="ORF">D9Q98_002921</name>
</gene>
<comment type="caution">
    <text evidence="2">The sequence shown here is derived from an EMBL/GenBank/DDBJ whole genome shotgun (WGS) entry which is preliminary data.</text>
</comment>
<feature type="region of interest" description="Disordered" evidence="1">
    <location>
        <begin position="1"/>
        <end position="51"/>
    </location>
</feature>
<feature type="compositionally biased region" description="Polar residues" evidence="1">
    <location>
        <begin position="38"/>
        <end position="51"/>
    </location>
</feature>